<accession>A0A8S3CS06</accession>
<protein>
    <submittedName>
        <fullName evidence="2">Uncharacterized protein</fullName>
    </submittedName>
</protein>
<dbReference type="AlphaFoldDB" id="A0A8S3CS06"/>
<feature type="region of interest" description="Disordered" evidence="1">
    <location>
        <begin position="146"/>
        <end position="168"/>
    </location>
</feature>
<name>A0A8S3CS06_9BILA</name>
<organism evidence="2 3">
    <name type="scientific">Rotaria magnacalcarata</name>
    <dbReference type="NCBI Taxonomy" id="392030"/>
    <lineage>
        <taxon>Eukaryota</taxon>
        <taxon>Metazoa</taxon>
        <taxon>Spiralia</taxon>
        <taxon>Gnathifera</taxon>
        <taxon>Rotifera</taxon>
        <taxon>Eurotatoria</taxon>
        <taxon>Bdelloidea</taxon>
        <taxon>Philodinida</taxon>
        <taxon>Philodinidae</taxon>
        <taxon>Rotaria</taxon>
    </lineage>
</organism>
<evidence type="ECO:0000256" key="1">
    <source>
        <dbReference type="SAM" id="MobiDB-lite"/>
    </source>
</evidence>
<feature type="region of interest" description="Disordered" evidence="1">
    <location>
        <begin position="1"/>
        <end position="124"/>
    </location>
</feature>
<evidence type="ECO:0000313" key="3">
    <source>
        <dbReference type="Proteomes" id="UP000681720"/>
    </source>
</evidence>
<feature type="compositionally biased region" description="Basic and acidic residues" evidence="1">
    <location>
        <begin position="58"/>
        <end position="68"/>
    </location>
</feature>
<gene>
    <name evidence="2" type="ORF">GIL414_LOCUS54286</name>
</gene>
<feature type="compositionally biased region" description="Polar residues" evidence="1">
    <location>
        <begin position="101"/>
        <end position="120"/>
    </location>
</feature>
<proteinExistence type="predicted"/>
<dbReference type="Proteomes" id="UP000681720">
    <property type="component" value="Unassembled WGS sequence"/>
</dbReference>
<evidence type="ECO:0000313" key="2">
    <source>
        <dbReference type="EMBL" id="CAF4950279.1"/>
    </source>
</evidence>
<feature type="non-terminal residue" evidence="2">
    <location>
        <position position="168"/>
    </location>
</feature>
<dbReference type="EMBL" id="CAJOBJ010190081">
    <property type="protein sequence ID" value="CAF4950279.1"/>
    <property type="molecule type" value="Genomic_DNA"/>
</dbReference>
<reference evidence="2" key="1">
    <citation type="submission" date="2021-02" db="EMBL/GenBank/DDBJ databases">
        <authorList>
            <person name="Nowell W R."/>
        </authorList>
    </citation>
    <scope>NUCLEOTIDE SEQUENCE</scope>
</reference>
<sequence length="168" mass="19048">TLPEPIIPQTPVKNGPRYGDFNAKAKGFSSRNLENLASQSPRQSIDSRKPFNLNSEPNMREGAAEAHTRNMSQSVSSSNPQQNDDYFKFPSDNILGKWKTQEYSPWNQPRPQDKQQSQVAMQRDGVDHVRQTFNQQIQSFLSQQNANSANNNTYSSSQATTQQHFTDL</sequence>
<comment type="caution">
    <text evidence="2">The sequence shown here is derived from an EMBL/GenBank/DDBJ whole genome shotgun (WGS) entry which is preliminary data.</text>
</comment>
<feature type="compositionally biased region" description="Low complexity" evidence="1">
    <location>
        <begin position="70"/>
        <end position="83"/>
    </location>
</feature>
<feature type="compositionally biased region" description="Polar residues" evidence="1">
    <location>
        <begin position="29"/>
        <end position="44"/>
    </location>
</feature>